<dbReference type="GO" id="GO:0061908">
    <property type="term" value="C:phagophore"/>
    <property type="evidence" value="ECO:0007669"/>
    <property type="project" value="TreeGrafter"/>
</dbReference>
<sequence>MRRGRPPIGRNQPEDRLDRLERLVEGLARELRQTRQQYASATSTQAEQTNGRNVVPPPPPPVLQVPPQPALYGDGTIALIREFKKMKPPRFSGGIEPMKAEAWVLEMEKLFEIFPSTDAQKVTWWMMVRESNPDLTWTRFLELFYNKHFSLSVRNRKATEFQTLTQGNRTVAEYDRAFTELARFAPHMVNDEYMKARKFESGLRGPIQDRVNLHNMPTYAEVLDKAIQAEANLNRYQSSGENQRKRQNYDNRRAQLDTKKKTNMGSAGNLRQEGSAKPTCSDCGKQHFGVCRRTSGACYECGEMGHYVKDCPKTKADNNKKGENTSGSVQKADIPVVSEFPDVFPNELPGHLANREIEFTVDIMPGTQPISKTPYRMAPAELRELKLQLQELLDKGFIRLSTSPWGAPLSSAILILGLDNNITTHIYKHSQNMIPTDFKGITWVGDIYQKFETMCLELEEDMYRDTVEYVEDQVQTVGASVTKLYSDVLQDLIPLSSIDPVEVTVADLSLNPCTDFGIYKKPKASINEGRIKVNKQVAKDSKMIAGGNVDHTSFFSEHQNVCHFPQPSSLGLIKGGRSELCSEKNEDKDTCEYSNVDIKIKSKRNNHPSSAMLWPITPGSKDLIRASLCHQLSNNHEAVRDHKVMTLCSASVEVAEGHSRGGKFCDKTVSSAVSIADAAIDIPTSDEILPIESCVKKETKLSTYTNGGPGGFSAQSNGTCTNSGGISPIELYACGDAQYIESAIEEDVSSRTGRSGNCNLDLVESNGIAEPRIDIIEQFDDSKLEGTCVLVDRDKLCIISNTEDKPRKRFGKLSRQKGQQGSRSMSNLQYNMETQTQDDQTIQGHGHARYEFTFHLQKTKPGAFPPAAPSPSSSLHSHQQSHHHLPPQSSSSTPFIAKPPQLHSEIATQPYIASGSFPPSTKPPLLQIKIP</sequence>
<evidence type="ECO:0000259" key="3">
    <source>
        <dbReference type="PROSITE" id="PS50158"/>
    </source>
</evidence>
<feature type="domain" description="CCHC-type" evidence="3">
    <location>
        <begin position="298"/>
        <end position="313"/>
    </location>
</feature>
<keyword evidence="1" id="KW-0862">Zinc</keyword>
<dbReference type="InterPro" id="IPR036875">
    <property type="entry name" value="Znf_CCHC_sf"/>
</dbReference>
<dbReference type="InterPro" id="IPR043502">
    <property type="entry name" value="DNA/RNA_pol_sf"/>
</dbReference>
<dbReference type="SUPFAM" id="SSF56672">
    <property type="entry name" value="DNA/RNA polymerases"/>
    <property type="match status" value="1"/>
</dbReference>
<name>A0A7J7HCM1_CAMSI</name>
<dbReference type="InterPro" id="IPR053273">
    <property type="entry name" value="CST_Regulator"/>
</dbReference>
<dbReference type="Pfam" id="PF00098">
    <property type="entry name" value="zf-CCHC"/>
    <property type="match status" value="1"/>
</dbReference>
<feature type="compositionally biased region" description="Basic and acidic residues" evidence="2">
    <location>
        <begin position="242"/>
        <end position="260"/>
    </location>
</feature>
<dbReference type="GO" id="GO:0003676">
    <property type="term" value="F:nucleic acid binding"/>
    <property type="evidence" value="ECO:0007669"/>
    <property type="project" value="InterPro"/>
</dbReference>
<feature type="region of interest" description="Disordered" evidence="2">
    <location>
        <begin position="31"/>
        <end position="61"/>
    </location>
</feature>
<dbReference type="SMART" id="SM00343">
    <property type="entry name" value="ZnF_C2HC"/>
    <property type="match status" value="1"/>
</dbReference>
<evidence type="ECO:0000313" key="5">
    <source>
        <dbReference type="Proteomes" id="UP000593564"/>
    </source>
</evidence>
<reference evidence="4 5" key="2">
    <citation type="submission" date="2020-07" db="EMBL/GenBank/DDBJ databases">
        <title>Genome assembly of wild tea tree DASZ reveals pedigree and selection history of tea varieties.</title>
        <authorList>
            <person name="Zhang W."/>
        </authorList>
    </citation>
    <scope>NUCLEOTIDE SEQUENCE [LARGE SCALE GENOMIC DNA]</scope>
    <source>
        <strain evidence="5">cv. G240</strain>
        <tissue evidence="4">Leaf</tissue>
    </source>
</reference>
<evidence type="ECO:0000313" key="4">
    <source>
        <dbReference type="EMBL" id="KAF5950355.1"/>
    </source>
</evidence>
<dbReference type="GO" id="GO:0006950">
    <property type="term" value="P:response to stress"/>
    <property type="evidence" value="ECO:0007669"/>
    <property type="project" value="TreeGrafter"/>
</dbReference>
<accession>A0A7J7HCM1</accession>
<protein>
    <recommendedName>
        <fullName evidence="3">CCHC-type domain-containing protein</fullName>
    </recommendedName>
</protein>
<dbReference type="Proteomes" id="UP000593564">
    <property type="component" value="Unassembled WGS sequence"/>
</dbReference>
<dbReference type="Gene3D" id="3.10.10.10">
    <property type="entry name" value="HIV Type 1 Reverse Transcriptase, subunit A, domain 1"/>
    <property type="match status" value="1"/>
</dbReference>
<feature type="compositionally biased region" description="Polar residues" evidence="2">
    <location>
        <begin position="34"/>
        <end position="52"/>
    </location>
</feature>
<dbReference type="AlphaFoldDB" id="A0A7J7HCM1"/>
<keyword evidence="1" id="KW-0863">Zinc-finger</keyword>
<reference evidence="5" key="1">
    <citation type="journal article" date="2020" name="Nat. Commun.">
        <title>Genome assembly of wild tea tree DASZ reveals pedigree and selection history of tea varieties.</title>
        <authorList>
            <person name="Zhang W."/>
            <person name="Zhang Y."/>
            <person name="Qiu H."/>
            <person name="Guo Y."/>
            <person name="Wan H."/>
            <person name="Zhang X."/>
            <person name="Scossa F."/>
            <person name="Alseekh S."/>
            <person name="Zhang Q."/>
            <person name="Wang P."/>
            <person name="Xu L."/>
            <person name="Schmidt M.H."/>
            <person name="Jia X."/>
            <person name="Li D."/>
            <person name="Zhu A."/>
            <person name="Guo F."/>
            <person name="Chen W."/>
            <person name="Ni D."/>
            <person name="Usadel B."/>
            <person name="Fernie A.R."/>
            <person name="Wen W."/>
        </authorList>
    </citation>
    <scope>NUCLEOTIDE SEQUENCE [LARGE SCALE GENOMIC DNA]</scope>
    <source>
        <strain evidence="5">cv. G240</strain>
    </source>
</reference>
<dbReference type="Gene3D" id="4.10.60.10">
    <property type="entry name" value="Zinc finger, CCHC-type"/>
    <property type="match status" value="1"/>
</dbReference>
<dbReference type="GO" id="GO:0008270">
    <property type="term" value="F:zinc ion binding"/>
    <property type="evidence" value="ECO:0007669"/>
    <property type="project" value="UniProtKB-KW"/>
</dbReference>
<dbReference type="PANTHER" id="PTHR34659:SF8">
    <property type="entry name" value="(RAPE) HYPOTHETICAL PROTEIN"/>
    <property type="match status" value="1"/>
</dbReference>
<organism evidence="4 5">
    <name type="scientific">Camellia sinensis</name>
    <name type="common">Tea plant</name>
    <name type="synonym">Thea sinensis</name>
    <dbReference type="NCBI Taxonomy" id="4442"/>
    <lineage>
        <taxon>Eukaryota</taxon>
        <taxon>Viridiplantae</taxon>
        <taxon>Streptophyta</taxon>
        <taxon>Embryophyta</taxon>
        <taxon>Tracheophyta</taxon>
        <taxon>Spermatophyta</taxon>
        <taxon>Magnoliopsida</taxon>
        <taxon>eudicotyledons</taxon>
        <taxon>Gunneridae</taxon>
        <taxon>Pentapetalae</taxon>
        <taxon>asterids</taxon>
        <taxon>Ericales</taxon>
        <taxon>Theaceae</taxon>
        <taxon>Camellia</taxon>
    </lineage>
</organism>
<dbReference type="SUPFAM" id="SSF57756">
    <property type="entry name" value="Retrovirus zinc finger-like domains"/>
    <property type="match status" value="1"/>
</dbReference>
<evidence type="ECO:0000256" key="1">
    <source>
        <dbReference type="PROSITE-ProRule" id="PRU00047"/>
    </source>
</evidence>
<proteinExistence type="predicted"/>
<dbReference type="InterPro" id="IPR005162">
    <property type="entry name" value="Retrotrans_gag_dom"/>
</dbReference>
<evidence type="ECO:0000256" key="2">
    <source>
        <dbReference type="SAM" id="MobiDB-lite"/>
    </source>
</evidence>
<dbReference type="GO" id="GO:0005776">
    <property type="term" value="C:autophagosome"/>
    <property type="evidence" value="ECO:0007669"/>
    <property type="project" value="TreeGrafter"/>
</dbReference>
<dbReference type="PROSITE" id="PS50158">
    <property type="entry name" value="ZF_CCHC"/>
    <property type="match status" value="1"/>
</dbReference>
<feature type="region of interest" description="Disordered" evidence="2">
    <location>
        <begin position="859"/>
        <end position="931"/>
    </location>
</feature>
<dbReference type="PANTHER" id="PTHR34659">
    <property type="entry name" value="BNAA05G11610D PROTEIN"/>
    <property type="match status" value="1"/>
</dbReference>
<comment type="caution">
    <text evidence="4">The sequence shown here is derived from an EMBL/GenBank/DDBJ whole genome shotgun (WGS) entry which is preliminary data.</text>
</comment>
<gene>
    <name evidence="4" type="ORF">HYC85_012348</name>
</gene>
<dbReference type="InterPro" id="IPR001878">
    <property type="entry name" value="Znf_CCHC"/>
</dbReference>
<dbReference type="Pfam" id="PF03732">
    <property type="entry name" value="Retrotrans_gag"/>
    <property type="match status" value="1"/>
</dbReference>
<feature type="region of interest" description="Disordered" evidence="2">
    <location>
        <begin position="235"/>
        <end position="278"/>
    </location>
</feature>
<keyword evidence="5" id="KW-1185">Reference proteome</keyword>
<dbReference type="EMBL" id="JACBKZ010000005">
    <property type="protein sequence ID" value="KAF5950355.1"/>
    <property type="molecule type" value="Genomic_DNA"/>
</dbReference>
<keyword evidence="1" id="KW-0479">Metal-binding</keyword>